<organism evidence="1 2">
    <name type="scientific">Waltera intestinalis</name>
    <dbReference type="NCBI Taxonomy" id="2606635"/>
    <lineage>
        <taxon>Bacteria</taxon>
        <taxon>Bacillati</taxon>
        <taxon>Bacillota</taxon>
        <taxon>Clostridia</taxon>
        <taxon>Lachnospirales</taxon>
        <taxon>Lachnospiraceae</taxon>
        <taxon>Waltera</taxon>
    </lineage>
</organism>
<evidence type="ECO:0000313" key="2">
    <source>
        <dbReference type="Proteomes" id="UP000476055"/>
    </source>
</evidence>
<dbReference type="AlphaFoldDB" id="A0A6L5YMQ9"/>
<dbReference type="NCBIfam" id="NF047593">
    <property type="entry name" value="IS66_ISAeme5_TnpA"/>
    <property type="match status" value="1"/>
</dbReference>
<accession>A0A6L5YMQ9</accession>
<keyword evidence="2" id="KW-1185">Reference proteome</keyword>
<dbReference type="Proteomes" id="UP000476055">
    <property type="component" value="Unassembled WGS sequence"/>
</dbReference>
<comment type="caution">
    <text evidence="1">The sequence shown here is derived from an EMBL/GenBank/DDBJ whole genome shotgun (WGS) entry which is preliminary data.</text>
</comment>
<gene>
    <name evidence="1" type="ORF">FYJ59_13775</name>
</gene>
<name>A0A6L5YMQ9_9FIRM</name>
<protein>
    <submittedName>
        <fullName evidence="1">IS66 family insertion sequence element accessory protein TnpB</fullName>
    </submittedName>
</protein>
<dbReference type="RefSeq" id="WP_154498922.1">
    <property type="nucleotide sequence ID" value="NZ_VUMU01000039.1"/>
</dbReference>
<reference evidence="1 2" key="1">
    <citation type="submission" date="2019-08" db="EMBL/GenBank/DDBJ databases">
        <title>In-depth cultivation of the pig gut microbiome towards novel bacterial diversity and tailored functional studies.</title>
        <authorList>
            <person name="Wylensek D."/>
            <person name="Hitch T.C.A."/>
            <person name="Clavel T."/>
        </authorList>
    </citation>
    <scope>NUCLEOTIDE SEQUENCE [LARGE SCALE GENOMIC DNA]</scope>
    <source>
        <strain evidence="1 2">WCA3-601-WT-6H</strain>
    </source>
</reference>
<dbReference type="EMBL" id="VUMU01000039">
    <property type="protein sequence ID" value="MST59288.1"/>
    <property type="molecule type" value="Genomic_DNA"/>
</dbReference>
<evidence type="ECO:0000313" key="1">
    <source>
        <dbReference type="EMBL" id="MST59288.1"/>
    </source>
</evidence>
<proteinExistence type="predicted"/>
<sequence length="123" mass="13879">MNTQTSLVAEQIRLQQWADQIRDCQNRPSDMKVDVWCQEHGITKANYYYRLRRVREACLEFCDPAPSFVELTAPAENIPAKVSQTHSPVAATLHTESGITIDIYNDASTEFLRNLIGAASHAQ</sequence>